<evidence type="ECO:0000313" key="9">
    <source>
        <dbReference type="Proteomes" id="UP000887013"/>
    </source>
</evidence>
<evidence type="ECO:0000256" key="5">
    <source>
        <dbReference type="ARBA" id="ARBA00023125"/>
    </source>
</evidence>
<dbReference type="InterPro" id="IPR027806">
    <property type="entry name" value="HARBI1_dom"/>
</dbReference>
<dbReference type="Gene3D" id="6.20.210.20">
    <property type="entry name" value="THAP domain"/>
    <property type="match status" value="1"/>
</dbReference>
<dbReference type="PANTHER" id="PTHR23080:SF133">
    <property type="entry name" value="SI:CH211-262I1.5-RELATED"/>
    <property type="match status" value="1"/>
</dbReference>
<dbReference type="InterPro" id="IPR038441">
    <property type="entry name" value="THAP_Znf_sf"/>
</dbReference>
<keyword evidence="3 6" id="KW-0863">Zinc-finger</keyword>
<proteinExistence type="predicted"/>
<evidence type="ECO:0000256" key="1">
    <source>
        <dbReference type="ARBA" id="ARBA00001968"/>
    </source>
</evidence>
<name>A0A8X6TGR1_NEPPI</name>
<gene>
    <name evidence="8" type="primary">AVEN_125510_1</name>
    <name evidence="8" type="ORF">NPIL_574451</name>
</gene>
<dbReference type="OrthoDB" id="7782839at2759"/>
<dbReference type="SMART" id="SM00980">
    <property type="entry name" value="THAP"/>
    <property type="match status" value="1"/>
</dbReference>
<dbReference type="Pfam" id="PF13359">
    <property type="entry name" value="DDE_Tnp_4"/>
    <property type="match status" value="1"/>
</dbReference>
<keyword evidence="2" id="KW-0479">Metal-binding</keyword>
<dbReference type="SMART" id="SM00692">
    <property type="entry name" value="DM3"/>
    <property type="match status" value="1"/>
</dbReference>
<comment type="caution">
    <text evidence="8">The sequence shown here is derived from an EMBL/GenBank/DDBJ whole genome shotgun (WGS) entry which is preliminary data.</text>
</comment>
<sequence length="277" mass="31782">MFYCIAYGCNNKKDRKDCGTKSFFGFPLKNLSLVKTWVKMLRRDNFQATPYSKICSDHFDESCFKYQPFTNRRQLKPGSIPTIFVFSKTTSSRRVLDRCLPTTSTETTGISNEFLSVLFGISDSTVSRNFNYVTSIRNAKLKLLDIFPTKSTVIEYIPLPIRFGNKDIRIVIDCTEFPIQKPSSPVEQQLTFSRYKNTNTLKGMIGITPNGAISFISPLYCGSLSDKQLFIKSKLMDRLEPNDVVMDDKGFLIAEELESIDCKLQYPIFLKDKIRYN</sequence>
<evidence type="ECO:0000256" key="4">
    <source>
        <dbReference type="ARBA" id="ARBA00022833"/>
    </source>
</evidence>
<dbReference type="Pfam" id="PF05485">
    <property type="entry name" value="THAP"/>
    <property type="match status" value="1"/>
</dbReference>
<feature type="domain" description="THAP-type" evidence="7">
    <location>
        <begin position="1"/>
        <end position="84"/>
    </location>
</feature>
<dbReference type="EMBL" id="BMAW01103163">
    <property type="protein sequence ID" value="GFT07868.1"/>
    <property type="molecule type" value="Genomic_DNA"/>
</dbReference>
<comment type="cofactor">
    <cofactor evidence="1">
        <name>a divalent metal cation</name>
        <dbReference type="ChEBI" id="CHEBI:60240"/>
    </cofactor>
</comment>
<reference evidence="8" key="1">
    <citation type="submission" date="2020-08" db="EMBL/GenBank/DDBJ databases">
        <title>Multicomponent nature underlies the extraordinary mechanical properties of spider dragline silk.</title>
        <authorList>
            <person name="Kono N."/>
            <person name="Nakamura H."/>
            <person name="Mori M."/>
            <person name="Yoshida Y."/>
            <person name="Ohtoshi R."/>
            <person name="Malay A.D."/>
            <person name="Moran D.A.P."/>
            <person name="Tomita M."/>
            <person name="Numata K."/>
            <person name="Arakawa K."/>
        </authorList>
    </citation>
    <scope>NUCLEOTIDE SEQUENCE</scope>
</reference>
<dbReference type="PANTHER" id="PTHR23080">
    <property type="entry name" value="THAP DOMAIN PROTEIN"/>
    <property type="match status" value="1"/>
</dbReference>
<dbReference type="GO" id="GO:0003677">
    <property type="term" value="F:DNA binding"/>
    <property type="evidence" value="ECO:0007669"/>
    <property type="project" value="UniProtKB-UniRule"/>
</dbReference>
<evidence type="ECO:0000313" key="8">
    <source>
        <dbReference type="EMBL" id="GFT07868.1"/>
    </source>
</evidence>
<keyword evidence="9" id="KW-1185">Reference proteome</keyword>
<keyword evidence="5 6" id="KW-0238">DNA-binding</keyword>
<dbReference type="PROSITE" id="PS50950">
    <property type="entry name" value="ZF_THAP"/>
    <property type="match status" value="1"/>
</dbReference>
<dbReference type="GO" id="GO:0008270">
    <property type="term" value="F:zinc ion binding"/>
    <property type="evidence" value="ECO:0007669"/>
    <property type="project" value="UniProtKB-KW"/>
</dbReference>
<keyword evidence="4" id="KW-0862">Zinc</keyword>
<dbReference type="InterPro" id="IPR006612">
    <property type="entry name" value="THAP_Znf"/>
</dbReference>
<evidence type="ECO:0000256" key="6">
    <source>
        <dbReference type="PROSITE-ProRule" id="PRU00309"/>
    </source>
</evidence>
<accession>A0A8X6TGR1</accession>
<dbReference type="SUPFAM" id="SSF57716">
    <property type="entry name" value="Glucocorticoid receptor-like (DNA-binding domain)"/>
    <property type="match status" value="1"/>
</dbReference>
<evidence type="ECO:0000256" key="3">
    <source>
        <dbReference type="ARBA" id="ARBA00022771"/>
    </source>
</evidence>
<organism evidence="8 9">
    <name type="scientific">Nephila pilipes</name>
    <name type="common">Giant wood spider</name>
    <name type="synonym">Nephila maculata</name>
    <dbReference type="NCBI Taxonomy" id="299642"/>
    <lineage>
        <taxon>Eukaryota</taxon>
        <taxon>Metazoa</taxon>
        <taxon>Ecdysozoa</taxon>
        <taxon>Arthropoda</taxon>
        <taxon>Chelicerata</taxon>
        <taxon>Arachnida</taxon>
        <taxon>Araneae</taxon>
        <taxon>Araneomorphae</taxon>
        <taxon>Entelegynae</taxon>
        <taxon>Araneoidea</taxon>
        <taxon>Nephilidae</taxon>
        <taxon>Nephila</taxon>
    </lineage>
</organism>
<evidence type="ECO:0000256" key="2">
    <source>
        <dbReference type="ARBA" id="ARBA00022723"/>
    </source>
</evidence>
<dbReference type="Proteomes" id="UP000887013">
    <property type="component" value="Unassembled WGS sequence"/>
</dbReference>
<protein>
    <recommendedName>
        <fullName evidence="7">THAP-type domain-containing protein</fullName>
    </recommendedName>
</protein>
<dbReference type="AlphaFoldDB" id="A0A8X6TGR1"/>
<evidence type="ECO:0000259" key="7">
    <source>
        <dbReference type="PROSITE" id="PS50950"/>
    </source>
</evidence>